<gene>
    <name evidence="2" type="ORF">L207DRAFT_582604</name>
</gene>
<dbReference type="Proteomes" id="UP000235786">
    <property type="component" value="Unassembled WGS sequence"/>
</dbReference>
<organism evidence="2 3">
    <name type="scientific">Hyaloscypha variabilis (strain UAMH 11265 / GT02V1 / F)</name>
    <name type="common">Meliniomyces variabilis</name>
    <dbReference type="NCBI Taxonomy" id="1149755"/>
    <lineage>
        <taxon>Eukaryota</taxon>
        <taxon>Fungi</taxon>
        <taxon>Dikarya</taxon>
        <taxon>Ascomycota</taxon>
        <taxon>Pezizomycotina</taxon>
        <taxon>Leotiomycetes</taxon>
        <taxon>Helotiales</taxon>
        <taxon>Hyaloscyphaceae</taxon>
        <taxon>Hyaloscypha</taxon>
        <taxon>Hyaloscypha variabilis</taxon>
    </lineage>
</organism>
<evidence type="ECO:0000313" key="3">
    <source>
        <dbReference type="Proteomes" id="UP000235786"/>
    </source>
</evidence>
<proteinExistence type="predicted"/>
<feature type="transmembrane region" description="Helical" evidence="1">
    <location>
        <begin position="146"/>
        <end position="168"/>
    </location>
</feature>
<feature type="transmembrane region" description="Helical" evidence="1">
    <location>
        <begin position="250"/>
        <end position="272"/>
    </location>
</feature>
<feature type="transmembrane region" description="Helical" evidence="1">
    <location>
        <begin position="37"/>
        <end position="66"/>
    </location>
</feature>
<reference evidence="2 3" key="1">
    <citation type="submission" date="2016-04" db="EMBL/GenBank/DDBJ databases">
        <title>A degradative enzymes factory behind the ericoid mycorrhizal symbiosis.</title>
        <authorList>
            <consortium name="DOE Joint Genome Institute"/>
            <person name="Martino E."/>
            <person name="Morin E."/>
            <person name="Grelet G."/>
            <person name="Kuo A."/>
            <person name="Kohler A."/>
            <person name="Daghino S."/>
            <person name="Barry K."/>
            <person name="Choi C."/>
            <person name="Cichocki N."/>
            <person name="Clum A."/>
            <person name="Copeland A."/>
            <person name="Hainaut M."/>
            <person name="Haridas S."/>
            <person name="Labutti K."/>
            <person name="Lindquist E."/>
            <person name="Lipzen A."/>
            <person name="Khouja H.-R."/>
            <person name="Murat C."/>
            <person name="Ohm R."/>
            <person name="Olson A."/>
            <person name="Spatafora J."/>
            <person name="Veneault-Fourrey C."/>
            <person name="Henrissat B."/>
            <person name="Grigoriev I."/>
            <person name="Martin F."/>
            <person name="Perotto S."/>
        </authorList>
    </citation>
    <scope>NUCLEOTIDE SEQUENCE [LARGE SCALE GENOMIC DNA]</scope>
    <source>
        <strain evidence="2 3">F</strain>
    </source>
</reference>
<evidence type="ECO:0000313" key="2">
    <source>
        <dbReference type="EMBL" id="PMD40398.1"/>
    </source>
</evidence>
<sequence length="304" mass="32893">MNQSDSGGSKPILLGGYNFGFDQNSTDLTGSHFKDPILVSAIAVNGLCVVAFLALAIVTCCIKLTWRAKGRKVFAVFAYGRTLADEIIHEFGLSSVVGPYLALPILKQALANATDTILIFVLYSIIRNRYKHLRPGTQGHAQAHRIHMGTWLVIFLLGIADEGLFFYAQTYVESDDIDPAKALNMVNCPGDICSLRQDLARSSTKQKQSPISNILVQVIAPFLVIRSISNVALSVIYITLGQKEEKSTAVVTGVLLGLTSVVVYVGLVVVAFEKDWDVPKVPKLADVVNTTSKVDNEAAGKLSP</sequence>
<name>A0A2J6RPG9_HYAVF</name>
<keyword evidence="1" id="KW-0472">Membrane</keyword>
<dbReference type="EMBL" id="KZ613945">
    <property type="protein sequence ID" value="PMD40398.1"/>
    <property type="molecule type" value="Genomic_DNA"/>
</dbReference>
<keyword evidence="1" id="KW-0812">Transmembrane</keyword>
<keyword evidence="1" id="KW-1133">Transmembrane helix</keyword>
<feature type="transmembrane region" description="Helical" evidence="1">
    <location>
        <begin position="214"/>
        <end position="238"/>
    </location>
</feature>
<accession>A0A2J6RPG9</accession>
<keyword evidence="3" id="KW-1185">Reference proteome</keyword>
<evidence type="ECO:0000256" key="1">
    <source>
        <dbReference type="SAM" id="Phobius"/>
    </source>
</evidence>
<dbReference type="OrthoDB" id="3541480at2759"/>
<dbReference type="AlphaFoldDB" id="A0A2J6RPG9"/>
<protein>
    <submittedName>
        <fullName evidence="2">Uncharacterized protein</fullName>
    </submittedName>
</protein>